<dbReference type="Pfam" id="PF22770">
    <property type="entry name" value="POP1_C"/>
    <property type="match status" value="1"/>
</dbReference>
<evidence type="ECO:0000256" key="1">
    <source>
        <dbReference type="ARBA" id="ARBA00004123"/>
    </source>
</evidence>
<gene>
    <name evidence="8" type="ORF">BINO364_LOCUS14905</name>
</gene>
<proteinExistence type="predicted"/>
<dbReference type="EMBL" id="OV170228">
    <property type="protein sequence ID" value="CAH0729854.1"/>
    <property type="molecule type" value="Genomic_DNA"/>
</dbReference>
<feature type="non-terminal residue" evidence="8">
    <location>
        <position position="804"/>
    </location>
</feature>
<organism evidence="8 9">
    <name type="scientific">Brenthis ino</name>
    <name type="common">lesser marbled fritillary</name>
    <dbReference type="NCBI Taxonomy" id="405034"/>
    <lineage>
        <taxon>Eukaryota</taxon>
        <taxon>Metazoa</taxon>
        <taxon>Ecdysozoa</taxon>
        <taxon>Arthropoda</taxon>
        <taxon>Hexapoda</taxon>
        <taxon>Insecta</taxon>
        <taxon>Pterygota</taxon>
        <taxon>Neoptera</taxon>
        <taxon>Endopterygota</taxon>
        <taxon>Lepidoptera</taxon>
        <taxon>Glossata</taxon>
        <taxon>Ditrysia</taxon>
        <taxon>Papilionoidea</taxon>
        <taxon>Nymphalidae</taxon>
        <taxon>Heliconiinae</taxon>
        <taxon>Argynnini</taxon>
        <taxon>Brenthis</taxon>
    </lineage>
</organism>
<evidence type="ECO:0000256" key="2">
    <source>
        <dbReference type="ARBA" id="ARBA00022694"/>
    </source>
</evidence>
<dbReference type="Pfam" id="PF06978">
    <property type="entry name" value="POP1_N"/>
    <property type="match status" value="2"/>
</dbReference>
<protein>
    <submittedName>
        <fullName evidence="8">Uncharacterized protein</fullName>
    </submittedName>
</protein>
<dbReference type="InterPro" id="IPR012590">
    <property type="entry name" value="POPLD_dom"/>
</dbReference>
<accession>A0A8J9YGE0</accession>
<keyword evidence="9" id="KW-1185">Reference proteome</keyword>
<dbReference type="AlphaFoldDB" id="A0A8J9YGE0"/>
<feature type="domain" description="POPLD" evidence="6">
    <location>
        <begin position="476"/>
        <end position="564"/>
    </location>
</feature>
<dbReference type="GO" id="GO:0000172">
    <property type="term" value="C:ribonuclease MRP complex"/>
    <property type="evidence" value="ECO:0007669"/>
    <property type="project" value="InterPro"/>
</dbReference>
<dbReference type="InterPro" id="IPR055079">
    <property type="entry name" value="POP1_C"/>
</dbReference>
<evidence type="ECO:0000256" key="3">
    <source>
        <dbReference type="ARBA" id="ARBA00023242"/>
    </source>
</evidence>
<comment type="subcellular location">
    <subcellularLocation>
        <location evidence="1">Nucleus</location>
    </subcellularLocation>
</comment>
<dbReference type="InterPro" id="IPR039182">
    <property type="entry name" value="Pop1"/>
</dbReference>
<feature type="domain" description="Pop1 N-terminal" evidence="5">
    <location>
        <begin position="106"/>
        <end position="173"/>
    </location>
</feature>
<dbReference type="OrthoDB" id="442863at2759"/>
<reference evidence="8" key="1">
    <citation type="submission" date="2021-12" db="EMBL/GenBank/DDBJ databases">
        <authorList>
            <person name="Martin H S."/>
        </authorList>
    </citation>
    <scope>NUCLEOTIDE SEQUENCE</scope>
</reference>
<evidence type="ECO:0000256" key="4">
    <source>
        <dbReference type="SAM" id="MobiDB-lite"/>
    </source>
</evidence>
<evidence type="ECO:0000259" key="6">
    <source>
        <dbReference type="Pfam" id="PF08170"/>
    </source>
</evidence>
<evidence type="ECO:0000313" key="9">
    <source>
        <dbReference type="Proteomes" id="UP000838878"/>
    </source>
</evidence>
<dbReference type="PANTHER" id="PTHR22731">
    <property type="entry name" value="RIBONUCLEASES P/MRP PROTEIN SUBUNIT POP1"/>
    <property type="match status" value="1"/>
</dbReference>
<keyword evidence="3" id="KW-0539">Nucleus</keyword>
<name>A0A8J9YGE0_9NEOP</name>
<sequence>MESVEFDAALGGTEHLPHSANSLKFAASRSIEIAAMTESILRPSKTKLIFQTLPVHMRRRVMSHNCKRLPRRLREGHLEQLIKSGLPPKQKRPSRKHRRRPTNLLEEYNRRQKRNVWLETHIWHAKRFHMVERWGHRLPYRPCDKAFRACYRATSAHCLLQDISYYTPIKIQGSFEIIIELFKNITSRFCDLSIGAKAYLNGNREGSINLYMPDSYPFQFIGRVQYLWIHSDNVTKEIWLFVHPSQAKLVENVLNNLINKSASNILNYENKENSIVKKRKIMTKFSDIKLNVMVGAFNRFRLTGPRSHAVLVEALKCVENIEKIQCNDWVHEVLKSKNELFLKEKHEYWNSLKSLSSPSQVPSRLVIGLVIKDPRWSRPIKRTKAETNFDSIVKPESLIYIPAYSCVSPIWNTSIRDIIKNKKVTNSQFIQHITKTQLVPGEINENDPALQSIPILLIQRPGSQNSEYKKVGYGSGWDIISPSGYGLPLWLTLIMFGARSGGLRETESLAFEMGENYLPPDSEAGRQEENRLEIEMKEKYFKKPPSKRVNYIKLAVSNPFLCPWRILLKDWGKTKDDKMFVLRDRNILNMLEDCINKKAKLSEIENSDYCLVPIYLQVIGKGHLTKHAMICMPQIKDISSNQKLMEPHHEDPNEKLRRLKRREHNKVLKQMRKRRLKLRKSATGVLIKTKKNNGNVPSEYVKTMRELWLPTNTQSVRNVSIREIMGYLTHGAFSFSESKSCGTGYIAYNSLVKLLNLNLNKVLIRNTTSRIYRLANIRIIKSSSIWIIFYLQCSNHIRLKNVRT</sequence>
<dbReference type="PANTHER" id="PTHR22731:SF3">
    <property type="entry name" value="RIBONUCLEASES P_MRP PROTEIN SUBUNIT POP1"/>
    <property type="match status" value="1"/>
</dbReference>
<evidence type="ECO:0000313" key="8">
    <source>
        <dbReference type="EMBL" id="CAH0729854.1"/>
    </source>
</evidence>
<feature type="domain" description="Pop1 N-terminal" evidence="5">
    <location>
        <begin position="25"/>
        <end position="100"/>
    </location>
</feature>
<feature type="domain" description="POP1 C-terminal" evidence="7">
    <location>
        <begin position="610"/>
        <end position="780"/>
    </location>
</feature>
<dbReference type="InterPro" id="IPR009723">
    <property type="entry name" value="Pop1_N"/>
</dbReference>
<keyword evidence="2" id="KW-0819">tRNA processing</keyword>
<dbReference type="Pfam" id="PF08170">
    <property type="entry name" value="POPLD"/>
    <property type="match status" value="1"/>
</dbReference>
<dbReference type="Proteomes" id="UP000838878">
    <property type="component" value="Chromosome 8"/>
</dbReference>
<evidence type="ECO:0000259" key="7">
    <source>
        <dbReference type="Pfam" id="PF22770"/>
    </source>
</evidence>
<evidence type="ECO:0000259" key="5">
    <source>
        <dbReference type="Pfam" id="PF06978"/>
    </source>
</evidence>
<feature type="region of interest" description="Disordered" evidence="4">
    <location>
        <begin position="83"/>
        <end position="104"/>
    </location>
</feature>
<dbReference type="GO" id="GO:0005655">
    <property type="term" value="C:nucleolar ribonuclease P complex"/>
    <property type="evidence" value="ECO:0007669"/>
    <property type="project" value="InterPro"/>
</dbReference>
<dbReference type="GO" id="GO:0001682">
    <property type="term" value="P:tRNA 5'-leader removal"/>
    <property type="evidence" value="ECO:0007669"/>
    <property type="project" value="InterPro"/>
</dbReference>
<feature type="compositionally biased region" description="Basic residues" evidence="4">
    <location>
        <begin position="89"/>
        <end position="101"/>
    </location>
</feature>